<keyword evidence="6" id="KW-0547">Nucleotide-binding</keyword>
<dbReference type="PANTHER" id="PTHR43790">
    <property type="entry name" value="CARBOHYDRATE TRANSPORT ATP-BINDING PROTEIN MG119-RELATED"/>
    <property type="match status" value="1"/>
</dbReference>
<evidence type="ECO:0000313" key="9">
    <source>
        <dbReference type="EMBL" id="WQD79592.1"/>
    </source>
</evidence>
<keyword evidence="5" id="KW-0677">Repeat</keyword>
<organism evidence="9 10">
    <name type="scientific">Paraburkholderia kururiensis</name>
    <dbReference type="NCBI Taxonomy" id="984307"/>
    <lineage>
        <taxon>Bacteria</taxon>
        <taxon>Pseudomonadati</taxon>
        <taxon>Pseudomonadota</taxon>
        <taxon>Betaproteobacteria</taxon>
        <taxon>Burkholderiales</taxon>
        <taxon>Burkholderiaceae</taxon>
        <taxon>Paraburkholderia</taxon>
    </lineage>
</organism>
<dbReference type="InterPro" id="IPR050107">
    <property type="entry name" value="ABC_carbohydrate_import_ATPase"/>
</dbReference>
<keyword evidence="4" id="KW-0762">Sugar transport</keyword>
<dbReference type="GO" id="GO:0005524">
    <property type="term" value="F:ATP binding"/>
    <property type="evidence" value="ECO:0007669"/>
    <property type="project" value="UniProtKB-KW"/>
</dbReference>
<dbReference type="SUPFAM" id="SSF52540">
    <property type="entry name" value="P-loop containing nucleoside triphosphate hydrolases"/>
    <property type="match status" value="2"/>
</dbReference>
<feature type="domain" description="ABC transporter" evidence="8">
    <location>
        <begin position="266"/>
        <end position="511"/>
    </location>
</feature>
<sequence>MNPPKGSPNGTPAHAPALALRGIVKHFDGVPALRGASLEAAPGTVHGLIGQNGAGKSTLIKILAGIHTADAGTVTVHGEQQPAGVAPRGIAFIHQERLLPPTSTVAEALALGHEPAFGPRAAGVLRMLDTRRLKRQAREALHTHFGIDLHPDRLIGELTVAEQQIVQITRALAGEPRVLVFDEPTAALVAREVDRLLHTIATLRARGLTILYVSHYLDEIASICDTVSVLRDGIDVAHVDARTTPTESLVEAMIGAQQIAPAAVSARTPGDVALDVRGLGAPGRFEDVSFEVRRGQIVGVTGLLGSGGKAVLRALFGLERGTTGTVSVAGRTVRLRRPPDAVRSGIAFVPEDRRAHGVAGSLSVRENTTLASLSRISRFGLLARQRETQLVQRLIAALAIRTHSAETPVRQLSGGNQQKVALARWLSRESTVYLLDEPTVGVDVGAKAEIYRLLDELVRNGACVLLFSSDLIELVGVTDRILVMKRGRIVQELVSHETDTQTVLAWASGARETTLQEREAA</sequence>
<evidence type="ECO:0000256" key="4">
    <source>
        <dbReference type="ARBA" id="ARBA00022597"/>
    </source>
</evidence>
<evidence type="ECO:0000256" key="6">
    <source>
        <dbReference type="ARBA" id="ARBA00022741"/>
    </source>
</evidence>
<dbReference type="RefSeq" id="WP_114810469.1">
    <property type="nucleotide sequence ID" value="NZ_CP139965.1"/>
</dbReference>
<dbReference type="InterPro" id="IPR003593">
    <property type="entry name" value="AAA+_ATPase"/>
</dbReference>
<protein>
    <submittedName>
        <fullName evidence="9">Sugar ABC transporter ATP-binding protein</fullName>
    </submittedName>
</protein>
<accession>A0ABZ0WQF2</accession>
<dbReference type="PROSITE" id="PS50893">
    <property type="entry name" value="ABC_TRANSPORTER_2"/>
    <property type="match status" value="2"/>
</dbReference>
<gene>
    <name evidence="9" type="ORF">U0042_07885</name>
</gene>
<reference evidence="9 10" key="1">
    <citation type="submission" date="2023-12" db="EMBL/GenBank/DDBJ databases">
        <title>Genome sequencing and assembly of bacterial species from a model synthetic community.</title>
        <authorList>
            <person name="Hogle S.L."/>
        </authorList>
    </citation>
    <scope>NUCLEOTIDE SEQUENCE [LARGE SCALE GENOMIC DNA]</scope>
    <source>
        <strain evidence="9 10">HAMBI 2494</strain>
    </source>
</reference>
<keyword evidence="1" id="KW-0813">Transport</keyword>
<dbReference type="CDD" id="cd03215">
    <property type="entry name" value="ABC_Carb_Monos_II"/>
    <property type="match status" value="1"/>
</dbReference>
<evidence type="ECO:0000256" key="2">
    <source>
        <dbReference type="ARBA" id="ARBA00022475"/>
    </source>
</evidence>
<dbReference type="InterPro" id="IPR003439">
    <property type="entry name" value="ABC_transporter-like_ATP-bd"/>
</dbReference>
<evidence type="ECO:0000259" key="8">
    <source>
        <dbReference type="PROSITE" id="PS50893"/>
    </source>
</evidence>
<dbReference type="Pfam" id="PF00005">
    <property type="entry name" value="ABC_tran"/>
    <property type="match status" value="2"/>
</dbReference>
<dbReference type="Proteomes" id="UP001325479">
    <property type="component" value="Chromosome"/>
</dbReference>
<proteinExistence type="predicted"/>
<dbReference type="PANTHER" id="PTHR43790:SF9">
    <property type="entry name" value="GALACTOFURANOSE TRANSPORTER ATP-BINDING PROTEIN YTFR"/>
    <property type="match status" value="1"/>
</dbReference>
<dbReference type="SMART" id="SM00382">
    <property type="entry name" value="AAA"/>
    <property type="match status" value="2"/>
</dbReference>
<dbReference type="CDD" id="cd03216">
    <property type="entry name" value="ABC_Carb_Monos_I"/>
    <property type="match status" value="1"/>
</dbReference>
<dbReference type="InterPro" id="IPR017871">
    <property type="entry name" value="ABC_transporter-like_CS"/>
</dbReference>
<keyword evidence="10" id="KW-1185">Reference proteome</keyword>
<dbReference type="EMBL" id="CP139965">
    <property type="protein sequence ID" value="WQD79592.1"/>
    <property type="molecule type" value="Genomic_DNA"/>
</dbReference>
<keyword evidence="2" id="KW-1003">Cell membrane</keyword>
<evidence type="ECO:0000256" key="1">
    <source>
        <dbReference type="ARBA" id="ARBA00022448"/>
    </source>
</evidence>
<dbReference type="Gene3D" id="3.40.50.300">
    <property type="entry name" value="P-loop containing nucleotide triphosphate hydrolases"/>
    <property type="match status" value="2"/>
</dbReference>
<dbReference type="PROSITE" id="PS00211">
    <property type="entry name" value="ABC_TRANSPORTER_1"/>
    <property type="match status" value="1"/>
</dbReference>
<keyword evidence="3" id="KW-0997">Cell inner membrane</keyword>
<feature type="domain" description="ABC transporter" evidence="8">
    <location>
        <begin position="18"/>
        <end position="257"/>
    </location>
</feature>
<keyword evidence="3" id="KW-0472">Membrane</keyword>
<evidence type="ECO:0000256" key="3">
    <source>
        <dbReference type="ARBA" id="ARBA00022519"/>
    </source>
</evidence>
<name>A0ABZ0WQF2_9BURK</name>
<keyword evidence="7 9" id="KW-0067">ATP-binding</keyword>
<dbReference type="InterPro" id="IPR027417">
    <property type="entry name" value="P-loop_NTPase"/>
</dbReference>
<evidence type="ECO:0000256" key="5">
    <source>
        <dbReference type="ARBA" id="ARBA00022737"/>
    </source>
</evidence>
<evidence type="ECO:0000256" key="7">
    <source>
        <dbReference type="ARBA" id="ARBA00022840"/>
    </source>
</evidence>
<evidence type="ECO:0000313" key="10">
    <source>
        <dbReference type="Proteomes" id="UP001325479"/>
    </source>
</evidence>